<dbReference type="InterPro" id="IPR002502">
    <property type="entry name" value="Amidase_domain"/>
</dbReference>
<evidence type="ECO:0000256" key="1">
    <source>
        <dbReference type="ARBA" id="ARBA00007553"/>
    </source>
</evidence>
<dbReference type="InterPro" id="IPR036505">
    <property type="entry name" value="Amidase/PGRP_sf"/>
</dbReference>
<proteinExistence type="inferred from homology"/>
<accession>A0A2V1IT88</accession>
<name>A0A2V1IT88_9BACT</name>
<dbReference type="GO" id="GO:0009253">
    <property type="term" value="P:peptidoglycan catabolic process"/>
    <property type="evidence" value="ECO:0007669"/>
    <property type="project" value="InterPro"/>
</dbReference>
<evidence type="ECO:0000313" key="5">
    <source>
        <dbReference type="Proteomes" id="UP000244925"/>
    </source>
</evidence>
<dbReference type="SMART" id="SM00701">
    <property type="entry name" value="PGRP"/>
    <property type="match status" value="1"/>
</dbReference>
<keyword evidence="5" id="KW-1185">Reference proteome</keyword>
<dbReference type="PANTHER" id="PTHR11022:SF41">
    <property type="entry name" value="PEPTIDOGLYCAN-RECOGNITION PROTEIN LC-RELATED"/>
    <property type="match status" value="1"/>
</dbReference>
<feature type="domain" description="N-acetylmuramoyl-L-alanine amidase" evidence="2">
    <location>
        <begin position="2"/>
        <end position="125"/>
    </location>
</feature>
<dbReference type="SMART" id="SM00644">
    <property type="entry name" value="Ami_2"/>
    <property type="match status" value="1"/>
</dbReference>
<dbReference type="AlphaFoldDB" id="A0A2V1IT88"/>
<dbReference type="GO" id="GO:0008745">
    <property type="term" value="F:N-acetylmuramoyl-L-alanine amidase activity"/>
    <property type="evidence" value="ECO:0007669"/>
    <property type="project" value="InterPro"/>
</dbReference>
<evidence type="ECO:0000259" key="3">
    <source>
        <dbReference type="SMART" id="SM00701"/>
    </source>
</evidence>
<dbReference type="InterPro" id="IPR006619">
    <property type="entry name" value="PGRP_domain_met/bac"/>
</dbReference>
<dbReference type="CDD" id="cd06583">
    <property type="entry name" value="PGRP"/>
    <property type="match status" value="1"/>
</dbReference>
<dbReference type="SUPFAM" id="SSF55846">
    <property type="entry name" value="N-acetylmuramoyl-L-alanine amidase-like"/>
    <property type="match status" value="1"/>
</dbReference>
<sequence>MRNITEIIVHCTATPRSRNVSVAEIDSWHRQRGFNQIGYHYVVALDGTVHRGRDESIAGAHCLGHNAGSIGVAYVGGIETDGTPADTRTPQQRESLTALLASLLRRYPGSSVRGHRDFAAKACPSFDATAEYARLCKGYHAT</sequence>
<evidence type="ECO:0000259" key="2">
    <source>
        <dbReference type="SMART" id="SM00644"/>
    </source>
</evidence>
<dbReference type="PANTHER" id="PTHR11022">
    <property type="entry name" value="PEPTIDOGLYCAN RECOGNITION PROTEIN"/>
    <property type="match status" value="1"/>
</dbReference>
<gene>
    <name evidence="4" type="ORF">C5O25_05800</name>
</gene>
<dbReference type="GeneID" id="93424063"/>
<dbReference type="RefSeq" id="WP_107035857.1">
    <property type="nucleotide sequence ID" value="NZ_CAOMDK010000009.1"/>
</dbReference>
<protein>
    <submittedName>
        <fullName evidence="4">N-acetylmuramoyl-L-alanine amidase</fullName>
    </submittedName>
</protein>
<dbReference type="GO" id="GO:0008270">
    <property type="term" value="F:zinc ion binding"/>
    <property type="evidence" value="ECO:0007669"/>
    <property type="project" value="InterPro"/>
</dbReference>
<dbReference type="EMBL" id="PUBV01000009">
    <property type="protein sequence ID" value="PWB07940.1"/>
    <property type="molecule type" value="Genomic_DNA"/>
</dbReference>
<dbReference type="Gene3D" id="3.40.80.10">
    <property type="entry name" value="Peptidoglycan recognition protein-like"/>
    <property type="match status" value="1"/>
</dbReference>
<dbReference type="Pfam" id="PF01510">
    <property type="entry name" value="Amidase_2"/>
    <property type="match status" value="1"/>
</dbReference>
<evidence type="ECO:0000313" key="4">
    <source>
        <dbReference type="EMBL" id="PWB07940.1"/>
    </source>
</evidence>
<reference evidence="5" key="1">
    <citation type="submission" date="2018-02" db="EMBL/GenBank/DDBJ databases">
        <authorList>
            <person name="Clavel T."/>
            <person name="Strowig T."/>
        </authorList>
    </citation>
    <scope>NUCLEOTIDE SEQUENCE [LARGE SCALE GENOMIC DNA]</scope>
    <source>
        <strain evidence="5">DSM 100764</strain>
    </source>
</reference>
<organism evidence="4 5">
    <name type="scientific">Paramuribaculum intestinale</name>
    <dbReference type="NCBI Taxonomy" id="2094151"/>
    <lineage>
        <taxon>Bacteria</taxon>
        <taxon>Pseudomonadati</taxon>
        <taxon>Bacteroidota</taxon>
        <taxon>Bacteroidia</taxon>
        <taxon>Bacteroidales</taxon>
        <taxon>Muribaculaceae</taxon>
        <taxon>Paramuribaculum</taxon>
    </lineage>
</organism>
<feature type="domain" description="Peptidoglycan recognition protein family" evidence="3">
    <location>
        <begin position="1"/>
        <end position="119"/>
    </location>
</feature>
<dbReference type="Proteomes" id="UP000244925">
    <property type="component" value="Unassembled WGS sequence"/>
</dbReference>
<comment type="similarity">
    <text evidence="1">Belongs to the N-acetylmuramoyl-L-alanine amidase 2 family.</text>
</comment>
<dbReference type="InterPro" id="IPR015510">
    <property type="entry name" value="PGRP"/>
</dbReference>
<comment type="caution">
    <text evidence="4">The sequence shown here is derived from an EMBL/GenBank/DDBJ whole genome shotgun (WGS) entry which is preliminary data.</text>
</comment>